<keyword evidence="2" id="KW-1133">Transmembrane helix</keyword>
<sequence>MSNIGAYLKEVREQKGYSLEEMNHITNIQTNYLRALENEDFHLLPSPFYTRAFLRTYAKSLGIDAQALLRIYEEKYSSGNQINQQEQPMQSPPIPRRTSVRSVPPQTTPSTSGQKEKAQITPKGLPPLPGQDLSQHTLAPRRVAMAARRLSNAGGQKKKPVALISLIVSGFIVAGGTGVYFFTKDDSTASPSTLDSSVAVESPNATTLEAGANKTPVLEESSLDDYEYANGQLYTISNVDELNITIKGIKGQSTLRHGDDASSKTTELINIGKTFTLPTSGKKEYWFVLGQPSNVEISVNGQAINTEAQDVTKSYRIQMKK</sequence>
<evidence type="ECO:0000313" key="3">
    <source>
        <dbReference type="EMBL" id="MBD1373655.1"/>
    </source>
</evidence>
<dbReference type="PANTHER" id="PTHR34475:SF1">
    <property type="entry name" value="CYTOSKELETON PROTEIN RODZ"/>
    <property type="match status" value="1"/>
</dbReference>
<keyword evidence="2" id="KW-0812">Transmembrane</keyword>
<protein>
    <submittedName>
        <fullName evidence="3">Helix-turn-helix domain-containing protein</fullName>
    </submittedName>
</protein>
<name>A0A926NDZ2_9BACL</name>
<feature type="region of interest" description="Disordered" evidence="1">
    <location>
        <begin position="79"/>
        <end position="134"/>
    </location>
</feature>
<dbReference type="EMBL" id="JACXAH010000031">
    <property type="protein sequence ID" value="MBD1373655.1"/>
    <property type="molecule type" value="Genomic_DNA"/>
</dbReference>
<accession>A0A926NDZ2</accession>
<dbReference type="Pfam" id="PF13413">
    <property type="entry name" value="HTH_25"/>
    <property type="match status" value="1"/>
</dbReference>
<dbReference type="InterPro" id="IPR001387">
    <property type="entry name" value="Cro/C1-type_HTH"/>
</dbReference>
<dbReference type="SUPFAM" id="SSF47413">
    <property type="entry name" value="lambda repressor-like DNA-binding domains"/>
    <property type="match status" value="1"/>
</dbReference>
<dbReference type="InterPro" id="IPR050400">
    <property type="entry name" value="Bact_Cytoskel_RodZ"/>
</dbReference>
<feature type="compositionally biased region" description="Polar residues" evidence="1">
    <location>
        <begin position="100"/>
        <end position="113"/>
    </location>
</feature>
<reference evidence="3" key="1">
    <citation type="submission" date="2020-09" db="EMBL/GenBank/DDBJ databases">
        <title>A novel bacterium of genus Hazenella, isolated from South China Sea.</title>
        <authorList>
            <person name="Huang H."/>
            <person name="Mo K."/>
            <person name="Hu Y."/>
        </authorList>
    </citation>
    <scope>NUCLEOTIDE SEQUENCE</scope>
    <source>
        <strain evidence="3">IB182357</strain>
    </source>
</reference>
<evidence type="ECO:0000256" key="1">
    <source>
        <dbReference type="SAM" id="MobiDB-lite"/>
    </source>
</evidence>
<evidence type="ECO:0000313" key="4">
    <source>
        <dbReference type="Proteomes" id="UP000661691"/>
    </source>
</evidence>
<dbReference type="GO" id="GO:0003677">
    <property type="term" value="F:DNA binding"/>
    <property type="evidence" value="ECO:0007669"/>
    <property type="project" value="InterPro"/>
</dbReference>
<organism evidence="3 4">
    <name type="scientific">Polycladospora coralii</name>
    <dbReference type="NCBI Taxonomy" id="2771432"/>
    <lineage>
        <taxon>Bacteria</taxon>
        <taxon>Bacillati</taxon>
        <taxon>Bacillota</taxon>
        <taxon>Bacilli</taxon>
        <taxon>Bacillales</taxon>
        <taxon>Thermoactinomycetaceae</taxon>
        <taxon>Polycladospora</taxon>
    </lineage>
</organism>
<dbReference type="AlphaFoldDB" id="A0A926NDZ2"/>
<keyword evidence="2" id="KW-0472">Membrane</keyword>
<dbReference type="RefSeq" id="WP_191142653.1">
    <property type="nucleotide sequence ID" value="NZ_JACXAH010000031.1"/>
</dbReference>
<feature type="transmembrane region" description="Helical" evidence="2">
    <location>
        <begin position="161"/>
        <end position="182"/>
    </location>
</feature>
<comment type="caution">
    <text evidence="3">The sequence shown here is derived from an EMBL/GenBank/DDBJ whole genome shotgun (WGS) entry which is preliminary data.</text>
</comment>
<dbReference type="CDD" id="cd00093">
    <property type="entry name" value="HTH_XRE"/>
    <property type="match status" value="1"/>
</dbReference>
<proteinExistence type="predicted"/>
<gene>
    <name evidence="3" type="ORF">IC620_15010</name>
</gene>
<evidence type="ECO:0000256" key="2">
    <source>
        <dbReference type="SAM" id="Phobius"/>
    </source>
</evidence>
<dbReference type="Proteomes" id="UP000661691">
    <property type="component" value="Unassembled WGS sequence"/>
</dbReference>
<dbReference type="PANTHER" id="PTHR34475">
    <property type="match status" value="1"/>
</dbReference>
<dbReference type="Gene3D" id="1.10.260.40">
    <property type="entry name" value="lambda repressor-like DNA-binding domains"/>
    <property type="match status" value="1"/>
</dbReference>
<feature type="compositionally biased region" description="Polar residues" evidence="1">
    <location>
        <begin position="79"/>
        <end position="89"/>
    </location>
</feature>
<dbReference type="InterPro" id="IPR010982">
    <property type="entry name" value="Lambda_DNA-bd_dom_sf"/>
</dbReference>
<keyword evidence="4" id="KW-1185">Reference proteome</keyword>